<name>A0A8X6EZG7_TRICU</name>
<organism evidence="2 3">
    <name type="scientific">Trichonephila clavata</name>
    <name type="common">Joro spider</name>
    <name type="synonym">Nephila clavata</name>
    <dbReference type="NCBI Taxonomy" id="2740835"/>
    <lineage>
        <taxon>Eukaryota</taxon>
        <taxon>Metazoa</taxon>
        <taxon>Ecdysozoa</taxon>
        <taxon>Arthropoda</taxon>
        <taxon>Chelicerata</taxon>
        <taxon>Arachnida</taxon>
        <taxon>Araneae</taxon>
        <taxon>Araneomorphae</taxon>
        <taxon>Entelegynae</taxon>
        <taxon>Araneoidea</taxon>
        <taxon>Nephilidae</taxon>
        <taxon>Trichonephila</taxon>
    </lineage>
</organism>
<accession>A0A8X6EZG7</accession>
<feature type="region of interest" description="Disordered" evidence="1">
    <location>
        <begin position="1"/>
        <end position="27"/>
    </location>
</feature>
<reference evidence="2" key="1">
    <citation type="submission" date="2020-07" db="EMBL/GenBank/DDBJ databases">
        <title>Multicomponent nature underlies the extraordinary mechanical properties of spider dragline silk.</title>
        <authorList>
            <person name="Kono N."/>
            <person name="Nakamura H."/>
            <person name="Mori M."/>
            <person name="Yoshida Y."/>
            <person name="Ohtoshi R."/>
            <person name="Malay A.D."/>
            <person name="Moran D.A.P."/>
            <person name="Tomita M."/>
            <person name="Numata K."/>
            <person name="Arakawa K."/>
        </authorList>
    </citation>
    <scope>NUCLEOTIDE SEQUENCE</scope>
</reference>
<dbReference type="Proteomes" id="UP000887116">
    <property type="component" value="Unassembled WGS sequence"/>
</dbReference>
<evidence type="ECO:0000313" key="2">
    <source>
        <dbReference type="EMBL" id="GFQ65276.1"/>
    </source>
</evidence>
<proteinExistence type="predicted"/>
<feature type="region of interest" description="Disordered" evidence="1">
    <location>
        <begin position="43"/>
        <end position="89"/>
    </location>
</feature>
<dbReference type="EMBL" id="BMAO01020145">
    <property type="protein sequence ID" value="GFQ65276.1"/>
    <property type="molecule type" value="Genomic_DNA"/>
</dbReference>
<protein>
    <submittedName>
        <fullName evidence="2">Uncharacterized protein</fullName>
    </submittedName>
</protein>
<comment type="caution">
    <text evidence="2">The sequence shown here is derived from an EMBL/GenBank/DDBJ whole genome shotgun (WGS) entry which is preliminary data.</text>
</comment>
<evidence type="ECO:0000313" key="3">
    <source>
        <dbReference type="Proteomes" id="UP000887116"/>
    </source>
</evidence>
<keyword evidence="3" id="KW-1185">Reference proteome</keyword>
<dbReference type="OrthoDB" id="10426891at2759"/>
<evidence type="ECO:0000256" key="1">
    <source>
        <dbReference type="SAM" id="MobiDB-lite"/>
    </source>
</evidence>
<dbReference type="AlphaFoldDB" id="A0A8X6EZG7"/>
<gene>
    <name evidence="2" type="ORF">TNCT_567041</name>
</gene>
<feature type="compositionally biased region" description="Basic and acidic residues" evidence="1">
    <location>
        <begin position="53"/>
        <end position="77"/>
    </location>
</feature>
<sequence>MSRQTTYSSPNYPLPPPALIPSPSSSAEDLFQPTVLVNVTPSCLNTPKNPLNAHREHTDREESRPSHLRSEEGEVKKRGSLAGNYLQSF</sequence>